<proteinExistence type="predicted"/>
<sequence>MTSQPTSPIRASPSGDPSDNDDIRSLLRQVTTALSALPVEVDGDDDMVRNLAAYHGLRPSDAVITKLRTNTRSFTLLVATSNSWELNKRALLATKQDGERVRRKVLLMPAGRLRRTVFLTNCSLIGSSRNVQITATHRMAILAHLQTDPLASLEDCSREIAGHDDPVGAVLAMIAEGFLRMDLRVPMRPESVISVA</sequence>
<organism evidence="2 3">
    <name type="scientific">Chenggangzhangella methanolivorans</name>
    <dbReference type="NCBI Taxonomy" id="1437009"/>
    <lineage>
        <taxon>Bacteria</taxon>
        <taxon>Pseudomonadati</taxon>
        <taxon>Pseudomonadota</taxon>
        <taxon>Alphaproteobacteria</taxon>
        <taxon>Hyphomicrobiales</taxon>
        <taxon>Methylopilaceae</taxon>
        <taxon>Chenggangzhangella</taxon>
    </lineage>
</organism>
<gene>
    <name evidence="2" type="ORF">K6K41_06170</name>
</gene>
<evidence type="ECO:0000256" key="1">
    <source>
        <dbReference type="SAM" id="MobiDB-lite"/>
    </source>
</evidence>
<feature type="region of interest" description="Disordered" evidence="1">
    <location>
        <begin position="1"/>
        <end position="22"/>
    </location>
</feature>
<dbReference type="KEGG" id="cmet:K6K41_06170"/>
<evidence type="ECO:0000313" key="3">
    <source>
        <dbReference type="Proteomes" id="UP000825701"/>
    </source>
</evidence>
<dbReference type="RefSeq" id="WP_261404375.1">
    <property type="nucleotide sequence ID" value="NZ_CP081869.1"/>
</dbReference>
<accession>A0A9E6RBF3</accession>
<dbReference type="AlphaFoldDB" id="A0A9E6RBF3"/>
<name>A0A9E6RBF3_9HYPH</name>
<dbReference type="Proteomes" id="UP000825701">
    <property type="component" value="Chromosome"/>
</dbReference>
<reference evidence="2" key="1">
    <citation type="submission" date="2021-08" db="EMBL/GenBank/DDBJ databases">
        <authorList>
            <person name="Zhang H."/>
            <person name="Xu M."/>
            <person name="Yu Z."/>
            <person name="Yang L."/>
            <person name="Cai Y."/>
        </authorList>
    </citation>
    <scope>NUCLEOTIDE SEQUENCE</scope>
    <source>
        <strain evidence="2">CHL1</strain>
    </source>
</reference>
<evidence type="ECO:0000313" key="2">
    <source>
        <dbReference type="EMBL" id="QZO01137.1"/>
    </source>
</evidence>
<keyword evidence="3" id="KW-1185">Reference proteome</keyword>
<dbReference type="EMBL" id="CP081869">
    <property type="protein sequence ID" value="QZO01137.1"/>
    <property type="molecule type" value="Genomic_DNA"/>
</dbReference>
<protein>
    <submittedName>
        <fullName evidence="2">Uncharacterized protein</fullName>
    </submittedName>
</protein>